<evidence type="ECO:0000313" key="1">
    <source>
        <dbReference type="EMBL" id="XCH48407.1"/>
    </source>
</evidence>
<protein>
    <submittedName>
        <fullName evidence="1">Uncharacterized protein</fullName>
    </submittedName>
</protein>
<sequence>MKQIKIKINYQKALDDIIFDALGLTEEERKEVYWAVAKLVKTRLEKAKSV</sequence>
<proteinExistence type="predicted"/>
<accession>A0AAU8H0T0</accession>
<dbReference type="AlphaFoldDB" id="A0AAU8H0T0"/>
<gene>
    <name evidence="1" type="ORF">V4D31_08690</name>
</gene>
<reference evidence="1" key="1">
    <citation type="submission" date="2024-01" db="EMBL/GenBank/DDBJ databases">
        <title>The first autotrophic representatives of the genus Thermodesulfovibrio.</title>
        <authorList>
            <person name="Maltseva A.I."/>
            <person name="Elcheninov A.G."/>
            <person name="Kublanov I.V."/>
            <person name="Lebedinsky A.V."/>
            <person name="Frolov E.N."/>
        </authorList>
    </citation>
    <scope>NUCLEOTIDE SEQUENCE</scope>
    <source>
        <strain evidence="1">3462-1</strain>
    </source>
</reference>
<dbReference type="RefSeq" id="WP_353686053.1">
    <property type="nucleotide sequence ID" value="NZ_CP144374.1"/>
</dbReference>
<organism evidence="1">
    <name type="scientific">Thermodesulfovibrio obliviosus</name>
    <dbReference type="NCBI Taxonomy" id="3118332"/>
    <lineage>
        <taxon>Bacteria</taxon>
        <taxon>Pseudomonadati</taxon>
        <taxon>Nitrospirota</taxon>
        <taxon>Thermodesulfovibrionia</taxon>
        <taxon>Thermodesulfovibrionales</taxon>
        <taxon>Thermodesulfovibrionaceae</taxon>
        <taxon>Thermodesulfovibrio</taxon>
    </lineage>
</organism>
<name>A0AAU8H0T0_9BACT</name>
<dbReference type="EMBL" id="CP144374">
    <property type="protein sequence ID" value="XCH48407.1"/>
    <property type="molecule type" value="Genomic_DNA"/>
</dbReference>
<dbReference type="KEGG" id="tob:V4D31_08690"/>